<gene>
    <name evidence="3" type="ORF">ENUP19_0141G0002</name>
</gene>
<dbReference type="EMBL" id="BAAFRS010000141">
    <property type="protein sequence ID" value="GAB1223301.1"/>
    <property type="molecule type" value="Genomic_DNA"/>
</dbReference>
<evidence type="ECO:0000256" key="1">
    <source>
        <dbReference type="SAM" id="Coils"/>
    </source>
</evidence>
<accession>A0ABQ0DKB9</accession>
<keyword evidence="4" id="KW-1185">Reference proteome</keyword>
<organism evidence="3 4">
    <name type="scientific">Entamoeba nuttalli</name>
    <dbReference type="NCBI Taxonomy" id="412467"/>
    <lineage>
        <taxon>Eukaryota</taxon>
        <taxon>Amoebozoa</taxon>
        <taxon>Evosea</taxon>
        <taxon>Archamoebae</taxon>
        <taxon>Mastigamoebida</taxon>
        <taxon>Entamoebidae</taxon>
        <taxon>Entamoeba</taxon>
    </lineage>
</organism>
<name>A0ABQ0DKB9_9EUKA</name>
<feature type="domain" description="TLDc" evidence="2">
    <location>
        <begin position="208"/>
        <end position="354"/>
    </location>
</feature>
<dbReference type="InterPro" id="IPR006571">
    <property type="entry name" value="TLDc_dom"/>
</dbReference>
<evidence type="ECO:0000313" key="3">
    <source>
        <dbReference type="EMBL" id="GAB1223301.1"/>
    </source>
</evidence>
<evidence type="ECO:0000313" key="4">
    <source>
        <dbReference type="Proteomes" id="UP001628156"/>
    </source>
</evidence>
<sequence length="382" mass="45300">MQHQQNETVSHTFDGFDNENLRISSHDIEILFSNYLNKYIGKINERLDNLSQQFNQFQNKMNDIEMFVIKLCSKDENEEKMKEQINKLEKMTIEKIREVKEQTQQANESINKRLEEQDKQFAVTTTDVIFHRFLIEKILKNTQTPSHEDRELIRGVVEEEMMTECLTQDERQINFLNTLRDIVLNERNTTSMSDKESCVISKEVKYKDSEITSKHQIKQLEEWTEKRISNILFDSDIDDWNINTSVFGERIMNKEHIVIIIEDEEGNKFGGYVNEKINEDGYYTNDSNSFLFSLKSKGRMKGMIKFDIEIPQNAFCLFNQSDDRLFEFGYGYSDILVYKENNKTYSYCNQYSFSYEGVSNALCGKEWPNYFTPKRIIVIQMK</sequence>
<evidence type="ECO:0000259" key="2">
    <source>
        <dbReference type="Pfam" id="PF07534"/>
    </source>
</evidence>
<comment type="caution">
    <text evidence="3">The sequence shown here is derived from an EMBL/GenBank/DDBJ whole genome shotgun (WGS) entry which is preliminary data.</text>
</comment>
<keyword evidence="1" id="KW-0175">Coiled coil</keyword>
<dbReference type="Proteomes" id="UP001628156">
    <property type="component" value="Unassembled WGS sequence"/>
</dbReference>
<feature type="coiled-coil region" evidence="1">
    <location>
        <begin position="40"/>
        <end position="120"/>
    </location>
</feature>
<reference evidence="3 4" key="1">
    <citation type="journal article" date="2019" name="PLoS Negl. Trop. Dis.">
        <title>Whole genome sequencing of Entamoeba nuttalli reveals mammalian host-related molecular signatures and a novel octapeptide-repeat surface protein.</title>
        <authorList>
            <person name="Tanaka M."/>
            <person name="Makiuchi T."/>
            <person name="Komiyama T."/>
            <person name="Shiina T."/>
            <person name="Osaki K."/>
            <person name="Tachibana H."/>
        </authorList>
    </citation>
    <scope>NUCLEOTIDE SEQUENCE [LARGE SCALE GENOMIC DNA]</scope>
    <source>
        <strain evidence="3 4">P19-061405</strain>
    </source>
</reference>
<protein>
    <recommendedName>
        <fullName evidence="2">TLDc domain-containing protein</fullName>
    </recommendedName>
</protein>
<dbReference type="Pfam" id="PF07534">
    <property type="entry name" value="TLD"/>
    <property type="match status" value="1"/>
</dbReference>
<proteinExistence type="predicted"/>